<sequence>MTDKDNKKDFSNYQNSPIQDKKCTDVICCIIYLLFTIAFLGIAVFAFMNGKPNILAQPYDMNHQACGISGNEDYKFIYFPNPSNIKENVCIESCPQKDQNSVKCLKNDLCKDGQLQKGQNLKVLIYESRGVYNKICIPYDKDFSKKVLNTIDIDKIEALASDLRNTWMICSLSSIIAIIIGMCAGSVVWLFIIIIFSSLLTLGILFLFQYRQNTNPIDISTSKQAQQVAEAMSKFKDKNQCLVFSIILFSLAGLFFLFILCSCNRIKICTQIIKVIFIYQYMLKIQIIFIFQAAARFIMDNPRLLLVSLITFIFSFIYFAFWFIIAIYLYSSGGITDQPGSLPFGQVKMTREIQIMGCVHIFALFWNEAFISASMQFIIIGAVAYWYYQVPEVDDSHTTMSAKSYFANHLGTAALGSFILGVIQFLQLIVQIIENQLKSGDGSENVVVKFVMKCLQCCLACCNQCVKKINQNVYVISFVKGESFCDAVSSYLGLFASNPLRISLVSGFGYFFEILGNFAISGITSLICYQIITQTSYYQARVENPLAPVFVIAIVSFFVGSFIMSLFSVVGETMIVIYCIQDAGGSKKSQNCPKNKNYQISEKKIMQINLNYKENIIHYELETKERNIQYLINFLIRRIYYFEKNKLNNSHEESIYEQLGNIISFVSSNNNIAVSYYFTQKNRPISIFNKKCINIQPFYTQKQNNTIKQVGLEDFNIIKCIGLGGFSRVYLVQKKDNGKMFALKLIDKCFIIENKKEIIVQNERNIMIIVLHPFLLKVEYTFESKSYLGFIMEYCAGGELFYHLRRIKRMDEEMAKFYFVEICLGIDYLHKRLFQNQFNFKFYFQKRHIIYRDIKPENILLDIDGHICIGDFGLSKPDMDKNEFAYSFCGSPEYMAPEMLLKVGHTYTVDYYCLGALLYELVTGLPPYYNHDTNQIYQSILNEELEFPNHTQLSLELKDLLQQLLAKHPLNRLGVVNGIRDILSHQWFKNINIVDILEKKVDPPLKPNILGFNFDEEEFLNGEQEFKNKLINCQLGNDEKELPMIFNNFYFDVNKERMNKKKNQEENNLNGINLKQQKMQEQIISNKKNNNYVYQQNAIVKIQVNQKNKNRGGQ</sequence>
<dbReference type="InterPro" id="IPR008271">
    <property type="entry name" value="Ser/Thr_kinase_AS"/>
</dbReference>
<dbReference type="InterPro" id="IPR000961">
    <property type="entry name" value="AGC-kinase_C"/>
</dbReference>
<feature type="binding site" evidence="12">
    <location>
        <position position="744"/>
    </location>
    <ligand>
        <name>ATP</name>
        <dbReference type="ChEBI" id="CHEBI:30616"/>
    </ligand>
</feature>
<dbReference type="FunFam" id="1.10.510.10:FF:000048">
    <property type="entry name" value="Protein kinase C"/>
    <property type="match status" value="1"/>
</dbReference>
<dbReference type="PANTHER" id="PTHR24351">
    <property type="entry name" value="RIBOSOMAL PROTEIN S6 KINASE"/>
    <property type="match status" value="1"/>
</dbReference>
<evidence type="ECO:0000256" key="11">
    <source>
        <dbReference type="ARBA" id="ARBA00023136"/>
    </source>
</evidence>
<feature type="transmembrane region" description="Helical" evidence="14">
    <location>
        <begin position="26"/>
        <end position="48"/>
    </location>
</feature>
<dbReference type="Pfam" id="PF00069">
    <property type="entry name" value="Pkinase"/>
    <property type="match status" value="1"/>
</dbReference>
<keyword evidence="3" id="KW-0723">Serine/threonine-protein kinase</keyword>
<evidence type="ECO:0000256" key="9">
    <source>
        <dbReference type="ARBA" id="ARBA00022840"/>
    </source>
</evidence>
<dbReference type="InterPro" id="IPR011009">
    <property type="entry name" value="Kinase-like_dom_sf"/>
</dbReference>
<dbReference type="Pfam" id="PF04515">
    <property type="entry name" value="Choline_transpo"/>
    <property type="match status" value="1"/>
</dbReference>
<dbReference type="Gene3D" id="3.30.200.20">
    <property type="entry name" value="Phosphorylase Kinase, domain 1"/>
    <property type="match status" value="1"/>
</dbReference>
<dbReference type="GO" id="GO:0022857">
    <property type="term" value="F:transmembrane transporter activity"/>
    <property type="evidence" value="ECO:0007669"/>
    <property type="project" value="InterPro"/>
</dbReference>
<dbReference type="SUPFAM" id="SSF56112">
    <property type="entry name" value="Protein kinase-like (PK-like)"/>
    <property type="match status" value="1"/>
</dbReference>
<keyword evidence="18" id="KW-1185">Reference proteome</keyword>
<keyword evidence="17" id="KW-0560">Oxidoreductase</keyword>
<feature type="transmembrane region" description="Helical" evidence="14">
    <location>
        <begin position="408"/>
        <end position="430"/>
    </location>
</feature>
<dbReference type="EC" id="2.7.11.11" evidence="17"/>
<dbReference type="EMBL" id="GL984174">
    <property type="protein sequence ID" value="EGR29190.1"/>
    <property type="molecule type" value="Genomic_DNA"/>
</dbReference>
<evidence type="ECO:0000256" key="1">
    <source>
        <dbReference type="ARBA" id="ARBA00004141"/>
    </source>
</evidence>
<keyword evidence="4" id="KW-0597">Phosphoprotein</keyword>
<feature type="transmembrane region" description="Helical" evidence="14">
    <location>
        <begin position="552"/>
        <end position="580"/>
    </location>
</feature>
<dbReference type="RefSeq" id="XP_004030426.1">
    <property type="nucleotide sequence ID" value="XM_004030378.1"/>
</dbReference>
<feature type="transmembrane region" description="Helical" evidence="14">
    <location>
        <begin position="188"/>
        <end position="208"/>
    </location>
</feature>
<comment type="similarity">
    <text evidence="2">Belongs to the CTL (choline transporter-like) family.</text>
</comment>
<dbReference type="Proteomes" id="UP000008983">
    <property type="component" value="Unassembled WGS sequence"/>
</dbReference>
<evidence type="ECO:0000256" key="8">
    <source>
        <dbReference type="ARBA" id="ARBA00022777"/>
    </source>
</evidence>
<dbReference type="OrthoDB" id="10575737at2759"/>
<dbReference type="GO" id="GO:0016020">
    <property type="term" value="C:membrane"/>
    <property type="evidence" value="ECO:0007669"/>
    <property type="project" value="UniProtKB-SubCell"/>
</dbReference>
<dbReference type="GeneID" id="14905295"/>
<keyword evidence="8 17" id="KW-0418">Kinase</keyword>
<evidence type="ECO:0000256" key="2">
    <source>
        <dbReference type="ARBA" id="ARBA00007168"/>
    </source>
</evidence>
<feature type="domain" description="Protein kinase" evidence="15">
    <location>
        <begin position="715"/>
        <end position="988"/>
    </location>
</feature>
<feature type="transmembrane region" description="Helical" evidence="14">
    <location>
        <begin position="275"/>
        <end position="298"/>
    </location>
</feature>
<evidence type="ECO:0000256" key="14">
    <source>
        <dbReference type="SAM" id="Phobius"/>
    </source>
</evidence>
<evidence type="ECO:0000259" key="15">
    <source>
        <dbReference type="PROSITE" id="PS50011"/>
    </source>
</evidence>
<dbReference type="GO" id="GO:0016491">
    <property type="term" value="F:oxidoreductase activity"/>
    <property type="evidence" value="ECO:0007669"/>
    <property type="project" value="UniProtKB-KW"/>
</dbReference>
<dbReference type="Gene3D" id="1.10.510.10">
    <property type="entry name" value="Transferase(Phosphotransferase) domain 1"/>
    <property type="match status" value="1"/>
</dbReference>
<evidence type="ECO:0000259" key="16">
    <source>
        <dbReference type="PROSITE" id="PS51285"/>
    </source>
</evidence>
<protein>
    <submittedName>
        <fullName evidence="17">Protein kinase domain protein</fullName>
        <ecNumber evidence="17">1.6.5.3</ecNumber>
        <ecNumber evidence="17">2.7.11.11</ecNumber>
    </submittedName>
</protein>
<dbReference type="SMART" id="SM00220">
    <property type="entry name" value="S_TKc"/>
    <property type="match status" value="1"/>
</dbReference>
<keyword evidence="6 14" id="KW-0812">Transmembrane</keyword>
<dbReference type="GO" id="GO:0005524">
    <property type="term" value="F:ATP binding"/>
    <property type="evidence" value="ECO:0007669"/>
    <property type="project" value="UniProtKB-UniRule"/>
</dbReference>
<evidence type="ECO:0000256" key="3">
    <source>
        <dbReference type="ARBA" id="ARBA00022527"/>
    </source>
</evidence>
<evidence type="ECO:0000313" key="17">
    <source>
        <dbReference type="EMBL" id="EGR29190.1"/>
    </source>
</evidence>
<dbReference type="InterPro" id="IPR017441">
    <property type="entry name" value="Protein_kinase_ATP_BS"/>
</dbReference>
<comment type="subcellular location">
    <subcellularLocation>
        <location evidence="1">Membrane</location>
        <topology evidence="1">Multi-pass membrane protein</topology>
    </subcellularLocation>
</comment>
<evidence type="ECO:0000256" key="13">
    <source>
        <dbReference type="SAM" id="Coils"/>
    </source>
</evidence>
<evidence type="ECO:0000256" key="5">
    <source>
        <dbReference type="ARBA" id="ARBA00022679"/>
    </source>
</evidence>
<proteinExistence type="inferred from homology"/>
<dbReference type="EC" id="1.6.5.3" evidence="17"/>
<evidence type="ECO:0000256" key="7">
    <source>
        <dbReference type="ARBA" id="ARBA00022741"/>
    </source>
</evidence>
<dbReference type="eggNOG" id="KOG0598">
    <property type="taxonomic scope" value="Eukaryota"/>
</dbReference>
<feature type="transmembrane region" description="Helical" evidence="14">
    <location>
        <begin position="242"/>
        <end position="263"/>
    </location>
</feature>
<dbReference type="PROSITE" id="PS00107">
    <property type="entry name" value="PROTEIN_KINASE_ATP"/>
    <property type="match status" value="1"/>
</dbReference>
<feature type="domain" description="AGC-kinase C-terminal" evidence="16">
    <location>
        <begin position="989"/>
        <end position="1061"/>
    </location>
</feature>
<evidence type="ECO:0000256" key="10">
    <source>
        <dbReference type="ARBA" id="ARBA00022989"/>
    </source>
</evidence>
<name>G0R007_ICHMU</name>
<keyword evidence="13" id="KW-0175">Coiled coil</keyword>
<evidence type="ECO:0000256" key="4">
    <source>
        <dbReference type="ARBA" id="ARBA00022553"/>
    </source>
</evidence>
<dbReference type="PROSITE" id="PS00108">
    <property type="entry name" value="PROTEIN_KINASE_ST"/>
    <property type="match status" value="1"/>
</dbReference>
<keyword evidence="5 17" id="KW-0808">Transferase</keyword>
<dbReference type="InterPro" id="IPR045270">
    <property type="entry name" value="STKc_AGC"/>
</dbReference>
<dbReference type="InParanoid" id="G0R007"/>
<evidence type="ECO:0000313" key="18">
    <source>
        <dbReference type="Proteomes" id="UP000008983"/>
    </source>
</evidence>
<keyword evidence="9 12" id="KW-0067">ATP-binding</keyword>
<dbReference type="eggNOG" id="KOG1362">
    <property type="taxonomic scope" value="Eukaryota"/>
</dbReference>
<feature type="transmembrane region" description="Helical" evidence="14">
    <location>
        <begin position="166"/>
        <end position="183"/>
    </location>
</feature>
<keyword evidence="11 14" id="KW-0472">Membrane</keyword>
<feature type="transmembrane region" description="Helical" evidence="14">
    <location>
        <begin position="304"/>
        <end position="330"/>
    </location>
</feature>
<dbReference type="InterPro" id="IPR000719">
    <property type="entry name" value="Prot_kinase_dom"/>
</dbReference>
<feature type="coiled-coil region" evidence="13">
    <location>
        <begin position="1055"/>
        <end position="1082"/>
    </location>
</feature>
<dbReference type="AlphaFoldDB" id="G0R007"/>
<keyword evidence="7 12" id="KW-0547">Nucleotide-binding</keyword>
<feature type="transmembrane region" description="Helical" evidence="14">
    <location>
        <begin position="358"/>
        <end position="388"/>
    </location>
</feature>
<feature type="transmembrane region" description="Helical" evidence="14">
    <location>
        <begin position="510"/>
        <end position="532"/>
    </location>
</feature>
<keyword evidence="10 14" id="KW-1133">Transmembrane helix</keyword>
<accession>G0R007</accession>
<evidence type="ECO:0000256" key="6">
    <source>
        <dbReference type="ARBA" id="ARBA00022692"/>
    </source>
</evidence>
<gene>
    <name evidence="17" type="ORF">IMG5_161060</name>
</gene>
<reference evidence="17 18" key="1">
    <citation type="submission" date="2011-07" db="EMBL/GenBank/DDBJ databases">
        <authorList>
            <person name="Coyne R."/>
            <person name="Brami D."/>
            <person name="Johnson J."/>
            <person name="Hostetler J."/>
            <person name="Hannick L."/>
            <person name="Clark T."/>
            <person name="Cassidy-Hanley D."/>
            <person name="Inman J."/>
        </authorList>
    </citation>
    <scope>NUCLEOTIDE SEQUENCE [LARGE SCALE GENOMIC DNA]</scope>
    <source>
        <strain evidence="17 18">G5</strain>
    </source>
</reference>
<dbReference type="PROSITE" id="PS50011">
    <property type="entry name" value="PROTEIN_KINASE_DOM"/>
    <property type="match status" value="1"/>
</dbReference>
<dbReference type="InterPro" id="IPR007603">
    <property type="entry name" value="Choline_transptr-like"/>
</dbReference>
<dbReference type="CDD" id="cd05123">
    <property type="entry name" value="STKc_AGC"/>
    <property type="match status" value="1"/>
</dbReference>
<dbReference type="PROSITE" id="PS51285">
    <property type="entry name" value="AGC_KINASE_CTER"/>
    <property type="match status" value="1"/>
</dbReference>
<dbReference type="STRING" id="857967.G0R007"/>
<organism evidence="17 18">
    <name type="scientific">Ichthyophthirius multifiliis</name>
    <name type="common">White spot disease agent</name>
    <name type="synonym">Ich</name>
    <dbReference type="NCBI Taxonomy" id="5932"/>
    <lineage>
        <taxon>Eukaryota</taxon>
        <taxon>Sar</taxon>
        <taxon>Alveolata</taxon>
        <taxon>Ciliophora</taxon>
        <taxon>Intramacronucleata</taxon>
        <taxon>Oligohymenophorea</taxon>
        <taxon>Hymenostomatida</taxon>
        <taxon>Ophryoglenina</taxon>
        <taxon>Ichthyophthirius</taxon>
    </lineage>
</organism>
<dbReference type="GO" id="GO:0004691">
    <property type="term" value="F:cAMP-dependent protein kinase activity"/>
    <property type="evidence" value="ECO:0007669"/>
    <property type="project" value="UniProtKB-EC"/>
</dbReference>
<evidence type="ECO:0000256" key="12">
    <source>
        <dbReference type="PROSITE-ProRule" id="PRU10141"/>
    </source>
</evidence>